<evidence type="ECO:0000313" key="6">
    <source>
        <dbReference type="Proteomes" id="UP000271590"/>
    </source>
</evidence>
<feature type="transmembrane region" description="Helical" evidence="1">
    <location>
        <begin position="21"/>
        <end position="47"/>
    </location>
</feature>
<sequence>MNTLRATVGKATAHGRQRGVAAIEFALVFVLLFSVLYALATFGAVLYTQQTVTRASEEGARAVGLLTPAPTSNDARVKDAVYDALANSLVVPVSVSTNVASRRNWIVSNVTVDVARSEPSAPGAYVRYVVTVTYPYSANRLLPSMPLLDTSQWMPDQLRSRTSAALRSS</sequence>
<name>A0A3P3EJL9_9BURK</name>
<dbReference type="Proteomes" id="UP000271137">
    <property type="component" value="Unassembled WGS sequence"/>
</dbReference>
<reference evidence="3 6" key="1">
    <citation type="submission" date="2018-11" db="EMBL/GenBank/DDBJ databases">
        <title>The genome of Variovorax sp T529.</title>
        <authorList>
            <person name="Gao J."/>
        </authorList>
    </citation>
    <scope>NUCLEOTIDE SEQUENCE [LARGE SCALE GENOMIC DNA]</scope>
    <source>
        <strain evidence="3 6">T529</strain>
    </source>
</reference>
<evidence type="ECO:0000313" key="3">
    <source>
        <dbReference type="EMBL" id="RRH86583.1"/>
    </source>
</evidence>
<dbReference type="AlphaFoldDB" id="A0A3P3EJL9"/>
<evidence type="ECO:0000313" key="4">
    <source>
        <dbReference type="EMBL" id="RSZ31708.1"/>
    </source>
</evidence>
<keyword evidence="5" id="KW-1185">Reference proteome</keyword>
<keyword evidence="1" id="KW-0812">Transmembrane</keyword>
<keyword evidence="1" id="KW-1133">Transmembrane helix</keyword>
<dbReference type="RefSeq" id="WP_124960199.1">
    <property type="nucleotide sequence ID" value="NZ_RQXU01000012.1"/>
</dbReference>
<feature type="domain" description="TadE-like" evidence="2">
    <location>
        <begin position="19"/>
        <end position="61"/>
    </location>
</feature>
<dbReference type="Proteomes" id="UP000271590">
    <property type="component" value="Unassembled WGS sequence"/>
</dbReference>
<keyword evidence="1" id="KW-0472">Membrane</keyword>
<organism evidence="3 6">
    <name type="scientific">Variovorax beijingensis</name>
    <dbReference type="NCBI Taxonomy" id="2496117"/>
    <lineage>
        <taxon>Bacteria</taxon>
        <taxon>Pseudomonadati</taxon>
        <taxon>Pseudomonadota</taxon>
        <taxon>Betaproteobacteria</taxon>
        <taxon>Burkholderiales</taxon>
        <taxon>Comamonadaceae</taxon>
        <taxon>Variovorax</taxon>
    </lineage>
</organism>
<dbReference type="EMBL" id="RQXU01000012">
    <property type="protein sequence ID" value="RRH86583.1"/>
    <property type="molecule type" value="Genomic_DNA"/>
</dbReference>
<evidence type="ECO:0000256" key="1">
    <source>
        <dbReference type="SAM" id="Phobius"/>
    </source>
</evidence>
<dbReference type="EMBL" id="RXFQ01000015">
    <property type="protein sequence ID" value="RSZ31708.1"/>
    <property type="molecule type" value="Genomic_DNA"/>
</dbReference>
<accession>A0A3P3EJL9</accession>
<comment type="caution">
    <text evidence="3">The sequence shown here is derived from an EMBL/GenBank/DDBJ whole genome shotgun (WGS) entry which is preliminary data.</text>
</comment>
<dbReference type="Pfam" id="PF07811">
    <property type="entry name" value="TadE"/>
    <property type="match status" value="1"/>
</dbReference>
<evidence type="ECO:0000259" key="2">
    <source>
        <dbReference type="Pfam" id="PF07811"/>
    </source>
</evidence>
<proteinExistence type="predicted"/>
<evidence type="ECO:0000313" key="5">
    <source>
        <dbReference type="Proteomes" id="UP000271137"/>
    </source>
</evidence>
<protein>
    <submittedName>
        <fullName evidence="3">Pilus assembly protein</fullName>
    </submittedName>
</protein>
<dbReference type="InterPro" id="IPR012495">
    <property type="entry name" value="TadE-like_dom"/>
</dbReference>
<reference evidence="4 5" key="2">
    <citation type="submission" date="2018-12" db="EMBL/GenBank/DDBJ databases">
        <title>The genome sequences of strain 502.</title>
        <authorList>
            <person name="Gao J."/>
            <person name="Sun J."/>
        </authorList>
    </citation>
    <scope>NUCLEOTIDE SEQUENCE [LARGE SCALE GENOMIC DNA]</scope>
    <source>
        <strain evidence="4 5">502</strain>
    </source>
</reference>
<gene>
    <name evidence="3" type="ORF">EH244_20530</name>
    <name evidence="4" type="ORF">EJO66_23380</name>
</gene>